<accession>A0A6L9S3B7</accession>
<evidence type="ECO:0000256" key="1">
    <source>
        <dbReference type="SAM" id="MobiDB-lite"/>
    </source>
</evidence>
<sequence>MVDVETFRALARSSPWLWSSVRLTRTIVGRDDGEQVRAWIRRPGRMRVEYLEPSKRPPYVVDERRSAGRGRSLMVSMRSGQGEDEGGVEGDGYMPLVYADDVPDTPDEAPPADVHAPQDPEAPQPVWRADGLVARRADDFMVSYDDPMHVNYYWVAMLDPRELADGADPDEPPERNAVRPVGVDVLDLEETERHGRPTVVATVRPAPTYDPRCSCCALLYNDVTVAILQEEGGPVPEPMPRFADAHRVALDRQTGICVSIRDIGGDADGEGYEVEEVDAAYPETLFR</sequence>
<organism evidence="2 3">
    <name type="scientific">Phytoactinopolyspora halotolerans</name>
    <dbReference type="NCBI Taxonomy" id="1981512"/>
    <lineage>
        <taxon>Bacteria</taxon>
        <taxon>Bacillati</taxon>
        <taxon>Actinomycetota</taxon>
        <taxon>Actinomycetes</taxon>
        <taxon>Jiangellales</taxon>
        <taxon>Jiangellaceae</taxon>
        <taxon>Phytoactinopolyspora</taxon>
    </lineage>
</organism>
<proteinExistence type="predicted"/>
<feature type="region of interest" description="Disordered" evidence="1">
    <location>
        <begin position="102"/>
        <end position="125"/>
    </location>
</feature>
<gene>
    <name evidence="2" type="ORF">G1H10_05170</name>
</gene>
<evidence type="ECO:0000313" key="2">
    <source>
        <dbReference type="EMBL" id="NED99552.1"/>
    </source>
</evidence>
<reference evidence="2 3" key="1">
    <citation type="submission" date="2020-02" db="EMBL/GenBank/DDBJ databases">
        <authorList>
            <person name="Li X.-J."/>
            <person name="Han X.-M."/>
        </authorList>
    </citation>
    <scope>NUCLEOTIDE SEQUENCE [LARGE SCALE GENOMIC DNA]</scope>
    <source>
        <strain evidence="2 3">CCTCC AB 2017055</strain>
    </source>
</reference>
<evidence type="ECO:0000313" key="3">
    <source>
        <dbReference type="Proteomes" id="UP000475214"/>
    </source>
</evidence>
<dbReference type="AlphaFoldDB" id="A0A6L9S3B7"/>
<dbReference type="EMBL" id="JAAGOA010000003">
    <property type="protein sequence ID" value="NED99552.1"/>
    <property type="molecule type" value="Genomic_DNA"/>
</dbReference>
<comment type="caution">
    <text evidence="2">The sequence shown here is derived from an EMBL/GenBank/DDBJ whole genome shotgun (WGS) entry which is preliminary data.</text>
</comment>
<protein>
    <submittedName>
        <fullName evidence="2">Uncharacterized protein</fullName>
    </submittedName>
</protein>
<dbReference type="RefSeq" id="WP_163733683.1">
    <property type="nucleotide sequence ID" value="NZ_JAAGOA010000003.1"/>
</dbReference>
<dbReference type="Proteomes" id="UP000475214">
    <property type="component" value="Unassembled WGS sequence"/>
</dbReference>
<keyword evidence="3" id="KW-1185">Reference proteome</keyword>
<name>A0A6L9S3B7_9ACTN</name>